<comment type="caution">
    <text evidence="1">The sequence shown here is derived from an EMBL/GenBank/DDBJ whole genome shotgun (WGS) entry which is preliminary data.</text>
</comment>
<evidence type="ECO:0000313" key="1">
    <source>
        <dbReference type="EMBL" id="GHG05240.1"/>
    </source>
</evidence>
<dbReference type="Gene3D" id="3.20.20.150">
    <property type="entry name" value="Divalent-metal-dependent TIM barrel enzymes"/>
    <property type="match status" value="1"/>
</dbReference>
<keyword evidence="2" id="KW-1185">Reference proteome</keyword>
<accession>A0A919BQ43</accession>
<reference evidence="1" key="1">
    <citation type="journal article" date="2014" name="Int. J. Syst. Evol. Microbiol.">
        <title>Complete genome sequence of Corynebacterium casei LMG S-19264T (=DSM 44701T), isolated from a smear-ripened cheese.</title>
        <authorList>
            <consortium name="US DOE Joint Genome Institute (JGI-PGF)"/>
            <person name="Walter F."/>
            <person name="Albersmeier A."/>
            <person name="Kalinowski J."/>
            <person name="Ruckert C."/>
        </authorList>
    </citation>
    <scope>NUCLEOTIDE SEQUENCE</scope>
    <source>
        <strain evidence="1">KCTC 42731</strain>
    </source>
</reference>
<dbReference type="PANTHER" id="PTHR42194">
    <property type="entry name" value="UPF0276 PROTEIN HI_1600"/>
    <property type="match status" value="1"/>
</dbReference>
<dbReference type="RefSeq" id="WP_189774074.1">
    <property type="nucleotide sequence ID" value="NZ_BNCK01000011.1"/>
</dbReference>
<dbReference type="PANTHER" id="PTHR42194:SF1">
    <property type="entry name" value="UPF0276 PROTEIN HI_1600"/>
    <property type="match status" value="1"/>
</dbReference>
<dbReference type="NCBIfam" id="NF003818">
    <property type="entry name" value="PRK05409.1"/>
    <property type="match status" value="1"/>
</dbReference>
<reference evidence="1" key="2">
    <citation type="submission" date="2020-09" db="EMBL/GenBank/DDBJ databases">
        <authorList>
            <person name="Sun Q."/>
            <person name="Kim S."/>
        </authorList>
    </citation>
    <scope>NUCLEOTIDE SEQUENCE</scope>
    <source>
        <strain evidence="1">KCTC 42731</strain>
    </source>
</reference>
<proteinExistence type="predicted"/>
<dbReference type="InterPro" id="IPR007801">
    <property type="entry name" value="MbnB/TglH/ChrH"/>
</dbReference>
<organism evidence="1 2">
    <name type="scientific">Thalassotalea marina</name>
    <dbReference type="NCBI Taxonomy" id="1673741"/>
    <lineage>
        <taxon>Bacteria</taxon>
        <taxon>Pseudomonadati</taxon>
        <taxon>Pseudomonadota</taxon>
        <taxon>Gammaproteobacteria</taxon>
        <taxon>Alteromonadales</taxon>
        <taxon>Colwelliaceae</taxon>
        <taxon>Thalassotalea</taxon>
    </lineage>
</organism>
<dbReference type="EMBL" id="BNCK01000011">
    <property type="protein sequence ID" value="GHG05240.1"/>
    <property type="molecule type" value="Genomic_DNA"/>
</dbReference>
<protein>
    <recommendedName>
        <fullName evidence="3">DUF692 domain-containing protein</fullName>
    </recommendedName>
</protein>
<name>A0A919BQ43_9GAMM</name>
<gene>
    <name evidence="1" type="ORF">GCM10017161_38530</name>
</gene>
<dbReference type="AlphaFoldDB" id="A0A919BQ43"/>
<evidence type="ECO:0008006" key="3">
    <source>
        <dbReference type="Google" id="ProtNLM"/>
    </source>
</evidence>
<dbReference type="Pfam" id="PF05114">
    <property type="entry name" value="MbnB_TglH_ChrH"/>
    <property type="match status" value="1"/>
</dbReference>
<dbReference type="Proteomes" id="UP000623842">
    <property type="component" value="Unassembled WGS sequence"/>
</dbReference>
<evidence type="ECO:0000313" key="2">
    <source>
        <dbReference type="Proteomes" id="UP000623842"/>
    </source>
</evidence>
<sequence length="296" mass="32854">MTLKCNVEPLIGVGLRHKHYQDALASPAPIDFVEVHSENFFASGGATINYLKAVRDTYQVSLHSTALGLGSAKGVPGYFINKLKNLISLIDPILVSDHASYAWSTWMSKPIHMGDLLPLSFNEKSLQVLVNNVEMVQNELQRQILVENLSSYLVFKEDEMSEAEFLTQLHLQTGCGLLVDLNNILVSAANINSRDKWQFAYQWLNNIPSSAIKEIHLAGHTPVAAGEIIIDDHSQPISEDCWQLYRLALKRFGAVPTLIEWDNNLPSWPELIAQVTKAKLIAKATLTNSATEASYG</sequence>